<evidence type="ECO:0000313" key="7">
    <source>
        <dbReference type="EMBL" id="TKK86104.1"/>
    </source>
</evidence>
<dbReference type="InterPro" id="IPR045087">
    <property type="entry name" value="Cu-oxidase_fam"/>
</dbReference>
<feature type="domain" description="Plastocyanin-like" evidence="5">
    <location>
        <begin position="489"/>
        <end position="595"/>
    </location>
</feature>
<dbReference type="CDD" id="cd04202">
    <property type="entry name" value="CuRO_D2_2dMcoN_like"/>
    <property type="match status" value="1"/>
</dbReference>
<dbReference type="SUPFAM" id="SSF49503">
    <property type="entry name" value="Cupredoxins"/>
    <property type="match status" value="3"/>
</dbReference>
<dbReference type="InterPro" id="IPR008972">
    <property type="entry name" value="Cupredoxin"/>
</dbReference>
<dbReference type="CDD" id="cd13861">
    <property type="entry name" value="CuRO_1_CumA_like"/>
    <property type="match status" value="1"/>
</dbReference>
<evidence type="ECO:0000259" key="6">
    <source>
        <dbReference type="Pfam" id="PF07732"/>
    </source>
</evidence>
<dbReference type="Proteomes" id="UP000308705">
    <property type="component" value="Unassembled WGS sequence"/>
</dbReference>
<feature type="transmembrane region" description="Helical" evidence="4">
    <location>
        <begin position="112"/>
        <end position="131"/>
    </location>
</feature>
<keyword evidence="4" id="KW-0472">Membrane</keyword>
<feature type="transmembrane region" description="Helical" evidence="4">
    <location>
        <begin position="164"/>
        <end position="184"/>
    </location>
</feature>
<evidence type="ECO:0000313" key="8">
    <source>
        <dbReference type="Proteomes" id="UP000308705"/>
    </source>
</evidence>
<keyword evidence="2" id="KW-0560">Oxidoreductase</keyword>
<dbReference type="Gene3D" id="2.60.40.420">
    <property type="entry name" value="Cupredoxins - blue copper proteins"/>
    <property type="match status" value="3"/>
</dbReference>
<feature type="transmembrane region" description="Helical" evidence="4">
    <location>
        <begin position="137"/>
        <end position="157"/>
    </location>
</feature>
<dbReference type="InterPro" id="IPR011706">
    <property type="entry name" value="Cu-oxidase_C"/>
</dbReference>
<keyword evidence="1" id="KW-0479">Metal-binding</keyword>
<comment type="caution">
    <text evidence="7">The sequence shown here is derived from an EMBL/GenBank/DDBJ whole genome shotgun (WGS) entry which is preliminary data.</text>
</comment>
<proteinExistence type="predicted"/>
<reference evidence="7 8" key="1">
    <citation type="submission" date="2019-04" db="EMBL/GenBank/DDBJ databases">
        <title>Herbidospora sp. NEAU-GS14.nov., a novel actinomycete isolated from soil.</title>
        <authorList>
            <person name="Han L."/>
        </authorList>
    </citation>
    <scope>NUCLEOTIDE SEQUENCE [LARGE SCALE GENOMIC DNA]</scope>
    <source>
        <strain evidence="7 8">NEAU-GS14</strain>
    </source>
</reference>
<sequence length="615" mass="65137">MTTALAGGLDQIVLVVAAVLWPAAAGFAFAAFRPPHDPRFHLAALALSAGAVVVSGVRVALTVRLMQAGWWFVAEKVLLALPLLLVPMVYALTTTVPALLRRERDLRRAYPLILTAIGAIAGVACDVVVSYPVTPSSALVVMLVGGGAAALAWRLVARGGGDRWRIAGFAVALTGVVWAITGSFSGAPMHAGHDTAAGGVSVASLRGPADPGARKYTLTAKASSLTVGGRTVETWSFNGQNPGPTLRVRQGETLEVTLRNELPGDQGVTIHWHGYDLPAGEDGVPGVTQDAVKPGGEHVYRFRADDPGTYWYHSHQNSSIAVAKGLFGLLIVEPAEGDHTVAIHSYGNVQTLAFDDQPPTDRRVAADIPPGTPVRLRIADTDSVPVTLGLSGVDFRLASVDARDVAGATPLRDRRIKLAAGGRYDLAFTMPDGPVMLSVEGHPGLALNGQTAPATGDLLDVTRYGTLPELREEFDQEIVWVLDKTFAMVDGVPRLAHTVNGKGYPNIPTPIVREGERVKITIVNRSGDLHPMHPHGHHVEVLSRDGRAANGMLVDTFDVEPGEVWVVALTADNPGLWMSHCHDLAHAVQGMEFHVAYEGITTPYDIGGPTGNHPA</sequence>
<feature type="transmembrane region" description="Helical" evidence="4">
    <location>
        <begin position="12"/>
        <end position="32"/>
    </location>
</feature>
<dbReference type="Pfam" id="PF07732">
    <property type="entry name" value="Cu-oxidase_3"/>
    <property type="match status" value="1"/>
</dbReference>
<dbReference type="PANTHER" id="PTHR11709">
    <property type="entry name" value="MULTI-COPPER OXIDASE"/>
    <property type="match status" value="1"/>
</dbReference>
<dbReference type="GO" id="GO:0016491">
    <property type="term" value="F:oxidoreductase activity"/>
    <property type="evidence" value="ECO:0007669"/>
    <property type="project" value="UniProtKB-KW"/>
</dbReference>
<keyword evidence="3" id="KW-0186">Copper</keyword>
<organism evidence="7 8">
    <name type="scientific">Herbidospora galbida</name>
    <dbReference type="NCBI Taxonomy" id="2575442"/>
    <lineage>
        <taxon>Bacteria</taxon>
        <taxon>Bacillati</taxon>
        <taxon>Actinomycetota</taxon>
        <taxon>Actinomycetes</taxon>
        <taxon>Streptosporangiales</taxon>
        <taxon>Streptosporangiaceae</taxon>
        <taxon>Herbidospora</taxon>
    </lineage>
</organism>
<dbReference type="InterPro" id="IPR011707">
    <property type="entry name" value="Cu-oxidase-like_N"/>
</dbReference>
<feature type="transmembrane region" description="Helical" evidence="4">
    <location>
        <begin position="44"/>
        <end position="65"/>
    </location>
</feature>
<keyword evidence="8" id="KW-1185">Reference proteome</keyword>
<evidence type="ECO:0000256" key="3">
    <source>
        <dbReference type="ARBA" id="ARBA00023008"/>
    </source>
</evidence>
<evidence type="ECO:0000256" key="4">
    <source>
        <dbReference type="SAM" id="Phobius"/>
    </source>
</evidence>
<dbReference type="PROSITE" id="PS00080">
    <property type="entry name" value="MULTICOPPER_OXIDASE2"/>
    <property type="match status" value="1"/>
</dbReference>
<dbReference type="GO" id="GO:0005507">
    <property type="term" value="F:copper ion binding"/>
    <property type="evidence" value="ECO:0007669"/>
    <property type="project" value="InterPro"/>
</dbReference>
<dbReference type="AlphaFoldDB" id="A0A4U3MD52"/>
<evidence type="ECO:0000256" key="1">
    <source>
        <dbReference type="ARBA" id="ARBA00022723"/>
    </source>
</evidence>
<dbReference type="EMBL" id="SZQA01000023">
    <property type="protein sequence ID" value="TKK86104.1"/>
    <property type="molecule type" value="Genomic_DNA"/>
</dbReference>
<accession>A0A4U3MD52</accession>
<keyword evidence="4" id="KW-0812">Transmembrane</keyword>
<evidence type="ECO:0000259" key="5">
    <source>
        <dbReference type="Pfam" id="PF07731"/>
    </source>
</evidence>
<feature type="domain" description="Plastocyanin-like" evidence="6">
    <location>
        <begin position="226"/>
        <end position="335"/>
    </location>
</feature>
<dbReference type="InterPro" id="IPR002355">
    <property type="entry name" value="Cu_oxidase_Cu_BS"/>
</dbReference>
<dbReference type="OrthoDB" id="345021at2"/>
<protein>
    <submittedName>
        <fullName evidence="7">Multicopper oxidase family protein</fullName>
    </submittedName>
</protein>
<dbReference type="RefSeq" id="WP_137249168.1">
    <property type="nucleotide sequence ID" value="NZ_SZQA01000023.1"/>
</dbReference>
<dbReference type="PANTHER" id="PTHR11709:SF394">
    <property type="entry name" value="FI03373P-RELATED"/>
    <property type="match status" value="1"/>
</dbReference>
<gene>
    <name evidence="7" type="ORF">FDA94_23090</name>
</gene>
<evidence type="ECO:0000256" key="2">
    <source>
        <dbReference type="ARBA" id="ARBA00023002"/>
    </source>
</evidence>
<feature type="transmembrane region" description="Helical" evidence="4">
    <location>
        <begin position="77"/>
        <end position="100"/>
    </location>
</feature>
<dbReference type="Pfam" id="PF07731">
    <property type="entry name" value="Cu-oxidase_2"/>
    <property type="match status" value="1"/>
</dbReference>
<name>A0A4U3MD52_9ACTN</name>
<keyword evidence="4" id="KW-1133">Transmembrane helix</keyword>